<dbReference type="SUPFAM" id="SSF47473">
    <property type="entry name" value="EF-hand"/>
    <property type="match status" value="1"/>
</dbReference>
<keyword evidence="9" id="KW-0406">Ion transport</keyword>
<keyword evidence="4" id="KW-0633">Potassium transport</keyword>
<dbReference type="CDD" id="cd00051">
    <property type="entry name" value="EFh"/>
    <property type="match status" value="2"/>
</dbReference>
<feature type="chain" id="PRO_5031326588" description="Calmodulin" evidence="12">
    <location>
        <begin position="29"/>
        <end position="914"/>
    </location>
</feature>
<dbReference type="InterPro" id="IPR003148">
    <property type="entry name" value="RCK_N"/>
</dbReference>
<feature type="transmembrane region" description="Helical" evidence="11">
    <location>
        <begin position="397"/>
        <end position="416"/>
    </location>
</feature>
<dbReference type="GO" id="GO:1902600">
    <property type="term" value="P:proton transmembrane transport"/>
    <property type="evidence" value="ECO:0007669"/>
    <property type="project" value="InterPro"/>
</dbReference>
<evidence type="ECO:0000256" key="3">
    <source>
        <dbReference type="ARBA" id="ARBA00022449"/>
    </source>
</evidence>
<evidence type="ECO:0000256" key="12">
    <source>
        <dbReference type="SAM" id="SignalP"/>
    </source>
</evidence>
<keyword evidence="2" id="KW-0813">Transport</keyword>
<evidence type="ECO:0000256" key="11">
    <source>
        <dbReference type="SAM" id="Phobius"/>
    </source>
</evidence>
<keyword evidence="5 11" id="KW-0812">Transmembrane</keyword>
<dbReference type="PANTHER" id="PTHR46157">
    <property type="entry name" value="K(+) EFFLUX ANTIPORTER 3, CHLOROPLASTIC"/>
    <property type="match status" value="1"/>
</dbReference>
<dbReference type="PROSITE" id="PS00018">
    <property type="entry name" value="EF_HAND_1"/>
    <property type="match status" value="2"/>
</dbReference>
<feature type="signal peptide" evidence="12">
    <location>
        <begin position="1"/>
        <end position="28"/>
    </location>
</feature>
<dbReference type="GO" id="GO:0005509">
    <property type="term" value="F:calcium ion binding"/>
    <property type="evidence" value="ECO:0007669"/>
    <property type="project" value="InterPro"/>
</dbReference>
<evidence type="ECO:0000256" key="1">
    <source>
        <dbReference type="ARBA" id="ARBA00004141"/>
    </source>
</evidence>
<dbReference type="GO" id="GO:0016020">
    <property type="term" value="C:membrane"/>
    <property type="evidence" value="ECO:0007669"/>
    <property type="project" value="UniProtKB-SubCell"/>
</dbReference>
<accession>A0A7R9ZDG1</accession>
<dbReference type="GO" id="GO:0006813">
    <property type="term" value="P:potassium ion transport"/>
    <property type="evidence" value="ECO:0007669"/>
    <property type="project" value="UniProtKB-KW"/>
</dbReference>
<feature type="transmembrane region" description="Helical" evidence="11">
    <location>
        <begin position="240"/>
        <end position="261"/>
    </location>
</feature>
<dbReference type="GO" id="GO:0015297">
    <property type="term" value="F:antiporter activity"/>
    <property type="evidence" value="ECO:0007669"/>
    <property type="project" value="UniProtKB-KW"/>
</dbReference>
<dbReference type="InterPro" id="IPR018247">
    <property type="entry name" value="EF_Hand_1_Ca_BS"/>
</dbReference>
<keyword evidence="12" id="KW-0732">Signal</keyword>
<feature type="transmembrane region" description="Helical" evidence="11">
    <location>
        <begin position="273"/>
        <end position="296"/>
    </location>
</feature>
<feature type="transmembrane region" description="Helical" evidence="11">
    <location>
        <begin position="345"/>
        <end position="363"/>
    </location>
</feature>
<dbReference type="InterPro" id="IPR036291">
    <property type="entry name" value="NAD(P)-bd_dom_sf"/>
</dbReference>
<evidence type="ECO:0000259" key="13">
    <source>
        <dbReference type="PROSITE" id="PS50222"/>
    </source>
</evidence>
<keyword evidence="7" id="KW-0630">Potassium</keyword>
<dbReference type="PANTHER" id="PTHR46157:SF4">
    <property type="entry name" value="K(+) EFFLUX ANTIPORTER 3, CHLOROPLASTIC"/>
    <property type="match status" value="1"/>
</dbReference>
<comment type="subcellular location">
    <subcellularLocation>
        <location evidence="1">Membrane</location>
        <topology evidence="1">Multi-pass membrane protein</topology>
    </subcellularLocation>
</comment>
<dbReference type="InterPro" id="IPR002048">
    <property type="entry name" value="EF_hand_dom"/>
</dbReference>
<evidence type="ECO:0000256" key="5">
    <source>
        <dbReference type="ARBA" id="ARBA00022692"/>
    </source>
</evidence>
<dbReference type="AlphaFoldDB" id="A0A7R9ZDG1"/>
<keyword evidence="6" id="KW-0106">Calcium</keyword>
<keyword evidence="8 11" id="KW-1133">Transmembrane helix</keyword>
<keyword evidence="10 11" id="KW-0472">Membrane</keyword>
<gene>
    <name evidence="15" type="ORF">TDUB1175_LOCUS18016</name>
</gene>
<dbReference type="PROSITE" id="PS50222">
    <property type="entry name" value="EF_HAND_2"/>
    <property type="match status" value="2"/>
</dbReference>
<feature type="domain" description="EF-hand" evidence="13">
    <location>
        <begin position="881"/>
        <end position="914"/>
    </location>
</feature>
<evidence type="ECO:0000256" key="10">
    <source>
        <dbReference type="ARBA" id="ARBA00023136"/>
    </source>
</evidence>
<protein>
    <recommendedName>
        <fullName evidence="16">Calmodulin</fullName>
    </recommendedName>
</protein>
<dbReference type="InterPro" id="IPR011992">
    <property type="entry name" value="EF-hand-dom_pair"/>
</dbReference>
<dbReference type="Gene3D" id="1.10.238.10">
    <property type="entry name" value="EF-hand"/>
    <property type="match status" value="2"/>
</dbReference>
<reference evidence="15" key="1">
    <citation type="submission" date="2021-01" db="EMBL/GenBank/DDBJ databases">
        <authorList>
            <person name="Corre E."/>
            <person name="Pelletier E."/>
            <person name="Niang G."/>
            <person name="Scheremetjew M."/>
            <person name="Finn R."/>
            <person name="Kale V."/>
            <person name="Holt S."/>
            <person name="Cochrane G."/>
            <person name="Meng A."/>
            <person name="Brown T."/>
            <person name="Cohen L."/>
        </authorList>
    </citation>
    <scope>NUCLEOTIDE SEQUENCE</scope>
    <source>
        <strain evidence="15">CCMP147</strain>
    </source>
</reference>
<dbReference type="SMART" id="SM00054">
    <property type="entry name" value="EFh"/>
    <property type="match status" value="3"/>
</dbReference>
<evidence type="ECO:0000256" key="9">
    <source>
        <dbReference type="ARBA" id="ARBA00023065"/>
    </source>
</evidence>
<organism evidence="15">
    <name type="scientific">Pseudictyota dubia</name>
    <dbReference type="NCBI Taxonomy" id="2749911"/>
    <lineage>
        <taxon>Eukaryota</taxon>
        <taxon>Sar</taxon>
        <taxon>Stramenopiles</taxon>
        <taxon>Ochrophyta</taxon>
        <taxon>Bacillariophyta</taxon>
        <taxon>Mediophyceae</taxon>
        <taxon>Biddulphiophycidae</taxon>
        <taxon>Eupodiscales</taxon>
        <taxon>Odontellaceae</taxon>
        <taxon>Pseudictyota</taxon>
    </lineage>
</organism>
<evidence type="ECO:0000256" key="8">
    <source>
        <dbReference type="ARBA" id="ARBA00022989"/>
    </source>
</evidence>
<dbReference type="SUPFAM" id="SSF51735">
    <property type="entry name" value="NAD(P)-binding Rossmann-fold domains"/>
    <property type="match status" value="1"/>
</dbReference>
<evidence type="ECO:0008006" key="16">
    <source>
        <dbReference type="Google" id="ProtNLM"/>
    </source>
</evidence>
<dbReference type="Gene3D" id="3.40.50.720">
    <property type="entry name" value="NAD(P)-binding Rossmann-like Domain"/>
    <property type="match status" value="1"/>
</dbReference>
<feature type="transmembrane region" description="Helical" evidence="11">
    <location>
        <begin position="316"/>
        <end position="333"/>
    </location>
</feature>
<evidence type="ECO:0000256" key="2">
    <source>
        <dbReference type="ARBA" id="ARBA00022448"/>
    </source>
</evidence>
<feature type="transmembrane region" description="Helical" evidence="11">
    <location>
        <begin position="422"/>
        <end position="444"/>
    </location>
</feature>
<evidence type="ECO:0000256" key="6">
    <source>
        <dbReference type="ARBA" id="ARBA00022837"/>
    </source>
</evidence>
<evidence type="ECO:0000256" key="4">
    <source>
        <dbReference type="ARBA" id="ARBA00022538"/>
    </source>
</evidence>
<name>A0A7R9ZDG1_9STRA</name>
<dbReference type="InterPro" id="IPR038770">
    <property type="entry name" value="Na+/solute_symporter_sf"/>
</dbReference>
<evidence type="ECO:0000313" key="15">
    <source>
        <dbReference type="EMBL" id="CAD8319600.1"/>
    </source>
</evidence>
<sequence>MTICRYKKKMCASLRLLVATALLASVDSLVPSHRMTRNGIPKRLVQPGIVGASTLCGGARNVNPAKLSRSSLAAVNPSDFLDSLPSLDLAGAASPDSAALKEAAEAALSSLGRDIFTFLAATVAVVPLSRYFGVTPVLGFLAAGCLLGPHGLQMFANSEADVELGDFGILFLLFNEGLNLSPEKIKELATFYGLGALQLLNTMALFFFGIVVIGPFLIQYIAPFTPIDGEILREIIDSPTQAFCIASAGALSSSAFVLPVLKQKQWENRPEGIAALSVLLLQDVAVAPLLVILPLIAGSGPQTGAELGVLTAKATLGFGAVLAAGSVALRYIFDVVAAARSTETFVAAALLVAIGMGQAADYLGLSASTGAFAAGVLLAGNRYRAQIQADVRPFEGILLGIFFLTAGASLDLSIVVAQLPTLLAGIIVFILVKAAVLFAAGPALGLTRAQSARVAITLSGGGEFSFVLFKLAQDLGVLPNDLANLLTASVVISMSLTPLLGEVADQAGNYLETFENSVSDGGTSGLLSRGGSLNAADAAVLFDAIDVDGSGSIELDELRDALVERGLRYAFIGELFTAFDTDGDGTISREEWKAGLAKGLLASALAIEYTAEAAEEGGGKPIVGGGTDGKDDYAQPDIADDAIVICGYTEFGRQIYGVLESAGLTANGGVLAVDLNPSRVAAGILNGATVVYGDGASMNMLKAAGVKHPRAVVVAYRSESRRRAAVAMLREALPDGTPIYARVASGQALGQRELMEAGATEVVSERTEAALRFGNLLGALKDGTNGESDGMEKEGHKKMDTEWLRRQLAKMEPGSSPMSEKVPGFSDEGLDTIAEELGCSRSELVELYGMFSTIPDFNMDSEVDVSELRDILLRTTRSGPIDDAALDKWMERADKDGGGTLTFVEFARAYYSSP</sequence>
<keyword evidence="3" id="KW-0050">Antiport</keyword>
<dbReference type="Pfam" id="PF00999">
    <property type="entry name" value="Na_H_Exchanger"/>
    <property type="match status" value="1"/>
</dbReference>
<dbReference type="Pfam" id="PF02254">
    <property type="entry name" value="TrkA_N"/>
    <property type="match status" value="1"/>
</dbReference>
<proteinExistence type="predicted"/>
<evidence type="ECO:0000256" key="7">
    <source>
        <dbReference type="ARBA" id="ARBA00022958"/>
    </source>
</evidence>
<dbReference type="PROSITE" id="PS51201">
    <property type="entry name" value="RCK_N"/>
    <property type="match status" value="1"/>
</dbReference>
<evidence type="ECO:0000259" key="14">
    <source>
        <dbReference type="PROSITE" id="PS51201"/>
    </source>
</evidence>
<dbReference type="Gene3D" id="1.20.1530.20">
    <property type="match status" value="1"/>
</dbReference>
<dbReference type="Pfam" id="PF13499">
    <property type="entry name" value="EF-hand_7"/>
    <property type="match status" value="2"/>
</dbReference>
<dbReference type="InterPro" id="IPR006153">
    <property type="entry name" value="Cation/H_exchanger_TM"/>
</dbReference>
<feature type="transmembrane region" description="Helical" evidence="11">
    <location>
        <begin position="191"/>
        <end position="220"/>
    </location>
</feature>
<feature type="domain" description="EF-hand" evidence="13">
    <location>
        <begin position="567"/>
        <end position="602"/>
    </location>
</feature>
<feature type="domain" description="RCK N-terminal" evidence="14">
    <location>
        <begin position="640"/>
        <end position="764"/>
    </location>
</feature>
<dbReference type="EMBL" id="HBED01035869">
    <property type="protein sequence ID" value="CAD8319600.1"/>
    <property type="molecule type" value="Transcribed_RNA"/>
</dbReference>